<proteinExistence type="predicted"/>
<dbReference type="EMBL" id="CP018632">
    <property type="protein sequence ID" value="ASJ76253.1"/>
    <property type="molecule type" value="Genomic_DNA"/>
</dbReference>
<evidence type="ECO:0000313" key="2">
    <source>
        <dbReference type="Proteomes" id="UP000250079"/>
    </source>
</evidence>
<keyword evidence="2" id="KW-1185">Reference proteome</keyword>
<accession>A0A2Z2NY92</accession>
<sequence length="86" mass="9313">MQAPVDYPVSDDIANSSLSGPMTYAALLARHDAAQHITVDMIRSATVSMEAAQQLPFAARPETIDSNFAARARSEAILSRLLKVIR</sequence>
<protein>
    <submittedName>
        <fullName evidence="1">Uncharacterized protein</fullName>
    </submittedName>
</protein>
<gene>
    <name evidence="1" type="ORF">IMCC3135_31020</name>
</gene>
<dbReference type="KEGG" id="gai:IMCC3135_31020"/>
<organism evidence="1 2">
    <name type="scientific">Granulosicoccus antarcticus IMCC3135</name>
    <dbReference type="NCBI Taxonomy" id="1192854"/>
    <lineage>
        <taxon>Bacteria</taxon>
        <taxon>Pseudomonadati</taxon>
        <taxon>Pseudomonadota</taxon>
        <taxon>Gammaproteobacteria</taxon>
        <taxon>Chromatiales</taxon>
        <taxon>Granulosicoccaceae</taxon>
        <taxon>Granulosicoccus</taxon>
    </lineage>
</organism>
<reference evidence="1 2" key="1">
    <citation type="submission" date="2016-12" db="EMBL/GenBank/DDBJ databases">
        <authorList>
            <person name="Song W.-J."/>
            <person name="Kurnit D.M."/>
        </authorList>
    </citation>
    <scope>NUCLEOTIDE SEQUENCE [LARGE SCALE GENOMIC DNA]</scope>
    <source>
        <strain evidence="1 2">IMCC3135</strain>
    </source>
</reference>
<dbReference type="RefSeq" id="WP_088921052.1">
    <property type="nucleotide sequence ID" value="NZ_CP018632.1"/>
</dbReference>
<evidence type="ECO:0000313" key="1">
    <source>
        <dbReference type="EMBL" id="ASJ76253.1"/>
    </source>
</evidence>
<dbReference type="Proteomes" id="UP000250079">
    <property type="component" value="Chromosome"/>
</dbReference>
<name>A0A2Z2NY92_9GAMM</name>
<dbReference type="AlphaFoldDB" id="A0A2Z2NY92"/>